<keyword evidence="1" id="KW-0732">Signal</keyword>
<dbReference type="EMBL" id="GL385397">
    <property type="protein sequence ID" value="EJT75915.1"/>
    <property type="molecule type" value="Genomic_DNA"/>
</dbReference>
<dbReference type="HOGENOM" id="CLU_725713_0_0_1"/>
<reference evidence="3" key="2">
    <citation type="submission" date="2010-07" db="EMBL/GenBank/DDBJ databases">
        <authorList>
            <consortium name="The Broad Institute Genome Sequencing Platform"/>
            <consortium name="Broad Institute Genome Sequencing Center for Infectious Disease"/>
            <person name="Ma L.-J."/>
            <person name="Dead R."/>
            <person name="Young S."/>
            <person name="Zeng Q."/>
            <person name="Koehrsen M."/>
            <person name="Alvarado L."/>
            <person name="Berlin A."/>
            <person name="Chapman S.B."/>
            <person name="Chen Z."/>
            <person name="Freedman E."/>
            <person name="Gellesch M."/>
            <person name="Goldberg J."/>
            <person name="Griggs A."/>
            <person name="Gujja S."/>
            <person name="Heilman E.R."/>
            <person name="Heiman D."/>
            <person name="Hepburn T."/>
            <person name="Howarth C."/>
            <person name="Jen D."/>
            <person name="Larson L."/>
            <person name="Mehta T."/>
            <person name="Neiman D."/>
            <person name="Pearson M."/>
            <person name="Roberts A."/>
            <person name="Saif S."/>
            <person name="Shea T."/>
            <person name="Shenoy N."/>
            <person name="Sisk P."/>
            <person name="Stolte C."/>
            <person name="Sykes S."/>
            <person name="Walk T."/>
            <person name="White J."/>
            <person name="Yandava C."/>
            <person name="Haas B."/>
            <person name="Nusbaum C."/>
            <person name="Birren B."/>
        </authorList>
    </citation>
    <scope>NUCLEOTIDE SEQUENCE</scope>
    <source>
        <strain evidence="3">R3-111a-1</strain>
    </source>
</reference>
<dbReference type="RefSeq" id="XP_009221915.1">
    <property type="nucleotide sequence ID" value="XM_009223651.1"/>
</dbReference>
<reference evidence="4" key="4">
    <citation type="journal article" date="2015" name="G3 (Bethesda)">
        <title>Genome sequences of three phytopathogenic species of the Magnaporthaceae family of fungi.</title>
        <authorList>
            <person name="Okagaki L.H."/>
            <person name="Nunes C.C."/>
            <person name="Sailsbery J."/>
            <person name="Clay B."/>
            <person name="Brown D."/>
            <person name="John T."/>
            <person name="Oh Y."/>
            <person name="Young N."/>
            <person name="Fitzgerald M."/>
            <person name="Haas B.J."/>
            <person name="Zeng Q."/>
            <person name="Young S."/>
            <person name="Adiconis X."/>
            <person name="Fan L."/>
            <person name="Levin J.Z."/>
            <person name="Mitchell T.K."/>
            <person name="Okubara P.A."/>
            <person name="Farman M.L."/>
            <person name="Kohn L.M."/>
            <person name="Birren B."/>
            <person name="Ma L.-J."/>
            <person name="Dean R.A."/>
        </authorList>
    </citation>
    <scope>NUCLEOTIDE SEQUENCE</scope>
    <source>
        <strain evidence="4">R3-111a-1</strain>
    </source>
</reference>
<proteinExistence type="predicted"/>
<dbReference type="VEuPathDB" id="FungiDB:GGTG_05840"/>
<dbReference type="Gene3D" id="2.40.390.10">
    <property type="entry name" value="CV3147-like"/>
    <property type="match status" value="1"/>
</dbReference>
<dbReference type="OrthoDB" id="5172701at2759"/>
<evidence type="ECO:0000313" key="5">
    <source>
        <dbReference type="Proteomes" id="UP000006039"/>
    </source>
</evidence>
<reference evidence="3" key="3">
    <citation type="submission" date="2010-09" db="EMBL/GenBank/DDBJ databases">
        <title>Annotation of Gaeumannomyces graminis var. tritici R3-111a-1.</title>
        <authorList>
            <consortium name="The Broad Institute Genome Sequencing Platform"/>
            <person name="Ma L.-J."/>
            <person name="Dead R."/>
            <person name="Young S.K."/>
            <person name="Zeng Q."/>
            <person name="Gargeya S."/>
            <person name="Fitzgerald M."/>
            <person name="Haas B."/>
            <person name="Abouelleil A."/>
            <person name="Alvarado L."/>
            <person name="Arachchi H.M."/>
            <person name="Berlin A."/>
            <person name="Brown A."/>
            <person name="Chapman S.B."/>
            <person name="Chen Z."/>
            <person name="Dunbar C."/>
            <person name="Freedman E."/>
            <person name="Gearin G."/>
            <person name="Gellesch M."/>
            <person name="Goldberg J."/>
            <person name="Griggs A."/>
            <person name="Gujja S."/>
            <person name="Heiman D."/>
            <person name="Howarth C."/>
            <person name="Larson L."/>
            <person name="Lui A."/>
            <person name="MacDonald P.J.P."/>
            <person name="Mehta T."/>
            <person name="Montmayeur A."/>
            <person name="Murphy C."/>
            <person name="Neiman D."/>
            <person name="Pearson M."/>
            <person name="Priest M."/>
            <person name="Roberts A."/>
            <person name="Saif S."/>
            <person name="Shea T."/>
            <person name="Shenoy N."/>
            <person name="Sisk P."/>
            <person name="Stolte C."/>
            <person name="Sykes S."/>
            <person name="Yandava C."/>
            <person name="Wortman J."/>
            <person name="Nusbaum C."/>
            <person name="Birren B."/>
        </authorList>
    </citation>
    <scope>NUCLEOTIDE SEQUENCE</scope>
    <source>
        <strain evidence="3">R3-111a-1</strain>
    </source>
</reference>
<gene>
    <name evidence="4" type="primary">20346298</name>
    <name evidence="3" type="ORF">GGTG_05840</name>
</gene>
<dbReference type="Pfam" id="PF20906">
    <property type="entry name" value="S-Me-THD_C"/>
    <property type="match status" value="1"/>
</dbReference>
<name>J3NX33_GAET3</name>
<feature type="signal peptide" evidence="1">
    <location>
        <begin position="1"/>
        <end position="19"/>
    </location>
</feature>
<feature type="domain" description="S-Me-THD-like C-terminal" evidence="2">
    <location>
        <begin position="175"/>
        <end position="363"/>
    </location>
</feature>
<dbReference type="GeneID" id="20346298"/>
<evidence type="ECO:0000313" key="3">
    <source>
        <dbReference type="EMBL" id="EJT75915.1"/>
    </source>
</evidence>
<dbReference type="AlphaFoldDB" id="J3NX33"/>
<accession>J3NX33</accession>
<reference evidence="5" key="1">
    <citation type="submission" date="2010-07" db="EMBL/GenBank/DDBJ databases">
        <title>The genome sequence of Gaeumannomyces graminis var. tritici strain R3-111a-1.</title>
        <authorList>
            <consortium name="The Broad Institute Genome Sequencing Platform"/>
            <person name="Ma L.-J."/>
            <person name="Dead R."/>
            <person name="Young S."/>
            <person name="Zeng Q."/>
            <person name="Koehrsen M."/>
            <person name="Alvarado L."/>
            <person name="Berlin A."/>
            <person name="Chapman S.B."/>
            <person name="Chen Z."/>
            <person name="Freedman E."/>
            <person name="Gellesch M."/>
            <person name="Goldberg J."/>
            <person name="Griggs A."/>
            <person name="Gujja S."/>
            <person name="Heilman E.R."/>
            <person name="Heiman D."/>
            <person name="Hepburn T."/>
            <person name="Howarth C."/>
            <person name="Jen D."/>
            <person name="Larson L."/>
            <person name="Mehta T."/>
            <person name="Neiman D."/>
            <person name="Pearson M."/>
            <person name="Roberts A."/>
            <person name="Saif S."/>
            <person name="Shea T."/>
            <person name="Shenoy N."/>
            <person name="Sisk P."/>
            <person name="Stolte C."/>
            <person name="Sykes S."/>
            <person name="Walk T."/>
            <person name="White J."/>
            <person name="Yandava C."/>
            <person name="Haas B."/>
            <person name="Nusbaum C."/>
            <person name="Birren B."/>
        </authorList>
    </citation>
    <scope>NUCLEOTIDE SEQUENCE [LARGE SCALE GENOMIC DNA]</scope>
    <source>
        <strain evidence="5">R3-111a-1</strain>
    </source>
</reference>
<organism evidence="3">
    <name type="scientific">Gaeumannomyces tritici (strain R3-111a-1)</name>
    <name type="common">Wheat and barley take-all root rot fungus</name>
    <name type="synonym">Gaeumannomyces graminis var. tritici</name>
    <dbReference type="NCBI Taxonomy" id="644352"/>
    <lineage>
        <taxon>Eukaryota</taxon>
        <taxon>Fungi</taxon>
        <taxon>Dikarya</taxon>
        <taxon>Ascomycota</taxon>
        <taxon>Pezizomycotina</taxon>
        <taxon>Sordariomycetes</taxon>
        <taxon>Sordariomycetidae</taxon>
        <taxon>Magnaporthales</taxon>
        <taxon>Magnaporthaceae</taxon>
        <taxon>Gaeumannomyces</taxon>
    </lineage>
</organism>
<sequence>MKFTSIATTAAVLAAGADACIRITTYQVNSGFGWGRMSIQLWDNNDFYCEAHQDKGAPSSNTVWDIKCPNGDYWVHLWDNGGTGWVERVGVWKANLRRRDSKFEQGDNGGWDWSYAHDDNFALISHYLSSFTQPPPQRDRHPRPLEIGGGGNGLQGLVIAASGGGAGLDVAAVDGGWMGRAYTPCRGIRRPSCLRRRRSRSRRPGPLTRCANAIDDVTEAIIGEVGGPESAKLLFQGNIMGVERTLHMGHTYGEVVVESTASVDGTIGRTKKARTVTPFKEENIYAKMVDVDGNEQIVAIVPDLVCVIDAQNGEALGTQEYQYDLPVIVLGITASERWISTPRGLEIGSPRGFGFDDLEYKPLGKFGRPRSVIDEYEIKGV</sequence>
<dbReference type="InterPro" id="IPR048350">
    <property type="entry name" value="S-Me-THD-like_C"/>
</dbReference>
<dbReference type="eggNOG" id="ENOG502QQBE">
    <property type="taxonomic scope" value="Eukaryota"/>
</dbReference>
<protein>
    <recommendedName>
        <fullName evidence="2">S-Me-THD-like C-terminal domain-containing protein</fullName>
    </recommendedName>
</protein>
<reference evidence="4" key="5">
    <citation type="submission" date="2018-04" db="UniProtKB">
        <authorList>
            <consortium name="EnsemblFungi"/>
        </authorList>
    </citation>
    <scope>IDENTIFICATION</scope>
    <source>
        <strain evidence="4">R3-111a-1</strain>
    </source>
</reference>
<evidence type="ECO:0000313" key="4">
    <source>
        <dbReference type="EnsemblFungi" id="EJT75915"/>
    </source>
</evidence>
<feature type="chain" id="PRO_5015094622" description="S-Me-THD-like C-terminal domain-containing protein" evidence="1">
    <location>
        <begin position="20"/>
        <end position="381"/>
    </location>
</feature>
<dbReference type="Proteomes" id="UP000006039">
    <property type="component" value="Unassembled WGS sequence"/>
</dbReference>
<keyword evidence="5" id="KW-1185">Reference proteome</keyword>
<dbReference type="SUPFAM" id="SSF160991">
    <property type="entry name" value="CV3147-like"/>
    <property type="match status" value="1"/>
</dbReference>
<dbReference type="InterPro" id="IPR024071">
    <property type="entry name" value="S-Me-THD_C_sf"/>
</dbReference>
<dbReference type="EnsemblFungi" id="EJT75915">
    <property type="protein sequence ID" value="EJT75915"/>
    <property type="gene ID" value="GGTG_05840"/>
</dbReference>
<evidence type="ECO:0000256" key="1">
    <source>
        <dbReference type="SAM" id="SignalP"/>
    </source>
</evidence>
<evidence type="ECO:0000259" key="2">
    <source>
        <dbReference type="Pfam" id="PF20906"/>
    </source>
</evidence>